<dbReference type="InterPro" id="IPR032675">
    <property type="entry name" value="LRR_dom_sf"/>
</dbReference>
<dbReference type="PANTHER" id="PTHR36766:SF70">
    <property type="entry name" value="DISEASE RESISTANCE PROTEIN RGA4"/>
    <property type="match status" value="1"/>
</dbReference>
<proteinExistence type="predicted"/>
<reference evidence="7 8" key="1">
    <citation type="submission" date="2023-10" db="EMBL/GenBank/DDBJ databases">
        <title>Chromosome-scale genome assembly provides insights into flower coloration mechanisms of Canna indica.</title>
        <authorList>
            <person name="Li C."/>
        </authorList>
    </citation>
    <scope>NUCLEOTIDE SEQUENCE [LARGE SCALE GENOMIC DNA]</scope>
    <source>
        <tissue evidence="7">Flower</tissue>
    </source>
</reference>
<evidence type="ECO:0000259" key="4">
    <source>
        <dbReference type="Pfam" id="PF00931"/>
    </source>
</evidence>
<dbReference type="PRINTS" id="PR00364">
    <property type="entry name" value="DISEASERSIST"/>
</dbReference>
<dbReference type="InterPro" id="IPR055414">
    <property type="entry name" value="LRR_R13L4/SHOC2-like"/>
</dbReference>
<evidence type="ECO:0000259" key="6">
    <source>
        <dbReference type="Pfam" id="PF25019"/>
    </source>
</evidence>
<dbReference type="GO" id="GO:0006952">
    <property type="term" value="P:defense response"/>
    <property type="evidence" value="ECO:0007669"/>
    <property type="project" value="UniProtKB-KW"/>
</dbReference>
<dbReference type="InterPro" id="IPR056789">
    <property type="entry name" value="LRR_R13L1-DRL21"/>
</dbReference>
<keyword evidence="2" id="KW-0677">Repeat</keyword>
<sequence length="1051" mass="122517">MAFADLRHILLQVLPSAALMEQGRVLHIQSHLQKIRHRLWDINAVIVDAELRVLKAAGTQEDQQDVLEGWLANVGAILVDLEDLLENIVESHSQEMAEMSLTNQLSRTFHGGTRVVFRLRVVCKLKKIERRLLELVSKVSEFKLQKDMLNAMDPCQHEYSDILRDEVLGRDEDVEKIIEILQQQQQQHLSKEEKEEEEEEEENLQQMIWYLSKAGVPEEILQQLQLDLSKAEESEELPQQLQLDLSKAEESEELPQHLQRYFSKLKLEESDEIFLQLNRYLSKAEEEVIPFTIVIDGDRSVGKTTLARMIYHHPWVQQHFHQRIWVDVSNFCSFDVLRIAREIARAVADEDEAYGHLESLTNLQAFWLFLDQRLGGKRYLLVLDNNKFNITEDELDQMQYILLRVGGPGSTLITDIVVGSMSYAEVSQLQEILDRLEFIHLPTKIAQLQLYGSLIYPKYDKKNISYHSTDFMHMMVVEGLVPHSSDKDVRLEYLNDFADILKSEYVPRAQYSFRTRIDQDLKRIPRQCRHLCLLFHHFNELSFPANLFKANKLRTLIFLHTEEDMSSDPKQRFTQTAEIPETMFANLVHLHILHLRDTRIQHLPSTIDKLLYLRYLNLSFTEMETLPKSLCNLQNLQVLKLAHCGKLKELPPKMYKLWKLKVLELSYCEKLQMLPRTITSLVNLQELHLEGCTWLVELPQGFSNMKSLAELNMHKCVSLTQMPRGIGQITSLLRLSGYAAFDDYVGIDAIAELQSLINLKELSLQGLDRFPRTKYARDIVLQEKLKLESLSLKWQWDTYSDEEALLPGASSDQLQLLEALNPNSNALTKLEIISYAGSELPSWIKLHLYFLKEIRLINLRRCESLPLLMRIRSLEVLEISGMNLVVVNISTFGTNYLSEMLELEECRRVLERGKWSGPRELILIQCPKLWKLKGFQKMQKILRLWLNNELLLTSKLVEWHKFEDLKELEIVGCQELRVLPEGMQHLKRLKRLTIIWCHELISLPGWLGRLEKLKYMGISGCTKLSYVPEGFKRSRDDLHVIIENCPRLQLK</sequence>
<dbReference type="Gene3D" id="3.40.50.300">
    <property type="entry name" value="P-loop containing nucleotide triphosphate hydrolases"/>
    <property type="match status" value="1"/>
</dbReference>
<feature type="domain" description="Disease resistance R13L4/SHOC-2-like LRR" evidence="5">
    <location>
        <begin position="606"/>
        <end position="671"/>
    </location>
</feature>
<dbReference type="Pfam" id="PF00931">
    <property type="entry name" value="NB-ARC"/>
    <property type="match status" value="1"/>
</dbReference>
<feature type="coiled-coil region" evidence="3">
    <location>
        <begin position="178"/>
        <end position="207"/>
    </location>
</feature>
<gene>
    <name evidence="7" type="ORF">Cni_G20042</name>
</gene>
<dbReference type="AlphaFoldDB" id="A0AAQ3QKC5"/>
<dbReference type="GO" id="GO:0043531">
    <property type="term" value="F:ADP binding"/>
    <property type="evidence" value="ECO:0007669"/>
    <property type="project" value="InterPro"/>
</dbReference>
<keyword evidence="3" id="KW-0175">Coiled coil</keyword>
<feature type="domain" description="R13L1/DRL21-like LRR repeat region" evidence="6">
    <location>
        <begin position="750"/>
        <end position="882"/>
    </location>
</feature>
<dbReference type="Pfam" id="PF23598">
    <property type="entry name" value="LRR_14"/>
    <property type="match status" value="1"/>
</dbReference>
<evidence type="ECO:0000256" key="3">
    <source>
        <dbReference type="SAM" id="Coils"/>
    </source>
</evidence>
<feature type="domain" description="NB-ARC" evidence="4">
    <location>
        <begin position="280"/>
        <end position="385"/>
    </location>
</feature>
<dbReference type="Pfam" id="PF25019">
    <property type="entry name" value="LRR_R13L1-DRL21"/>
    <property type="match status" value="1"/>
</dbReference>
<evidence type="ECO:0000256" key="1">
    <source>
        <dbReference type="ARBA" id="ARBA00022614"/>
    </source>
</evidence>
<evidence type="ECO:0000313" key="8">
    <source>
        <dbReference type="Proteomes" id="UP001327560"/>
    </source>
</evidence>
<dbReference type="InterPro" id="IPR027417">
    <property type="entry name" value="P-loop_NTPase"/>
</dbReference>
<keyword evidence="8" id="KW-1185">Reference proteome</keyword>
<keyword evidence="1" id="KW-0433">Leucine-rich repeat</keyword>
<dbReference type="SUPFAM" id="SSF52540">
    <property type="entry name" value="P-loop containing nucleoside triphosphate hydrolases"/>
    <property type="match status" value="1"/>
</dbReference>
<organism evidence="7 8">
    <name type="scientific">Canna indica</name>
    <name type="common">Indian-shot</name>
    <dbReference type="NCBI Taxonomy" id="4628"/>
    <lineage>
        <taxon>Eukaryota</taxon>
        <taxon>Viridiplantae</taxon>
        <taxon>Streptophyta</taxon>
        <taxon>Embryophyta</taxon>
        <taxon>Tracheophyta</taxon>
        <taxon>Spermatophyta</taxon>
        <taxon>Magnoliopsida</taxon>
        <taxon>Liliopsida</taxon>
        <taxon>Zingiberales</taxon>
        <taxon>Cannaceae</taxon>
        <taxon>Canna</taxon>
    </lineage>
</organism>
<dbReference type="EMBL" id="CP136895">
    <property type="protein sequence ID" value="WOL11280.1"/>
    <property type="molecule type" value="Genomic_DNA"/>
</dbReference>
<dbReference type="PANTHER" id="PTHR36766">
    <property type="entry name" value="PLANT BROAD-SPECTRUM MILDEW RESISTANCE PROTEIN RPW8"/>
    <property type="match status" value="1"/>
</dbReference>
<dbReference type="InterPro" id="IPR002182">
    <property type="entry name" value="NB-ARC"/>
</dbReference>
<evidence type="ECO:0000256" key="2">
    <source>
        <dbReference type="ARBA" id="ARBA00022737"/>
    </source>
</evidence>
<protein>
    <submittedName>
        <fullName evidence="7">Disease resistance protein RGA3</fullName>
    </submittedName>
</protein>
<evidence type="ECO:0000259" key="5">
    <source>
        <dbReference type="Pfam" id="PF23598"/>
    </source>
</evidence>
<dbReference type="Gene3D" id="3.80.10.10">
    <property type="entry name" value="Ribonuclease Inhibitor"/>
    <property type="match status" value="2"/>
</dbReference>
<evidence type="ECO:0000313" key="7">
    <source>
        <dbReference type="EMBL" id="WOL11280.1"/>
    </source>
</evidence>
<dbReference type="SUPFAM" id="SSF52058">
    <property type="entry name" value="L domain-like"/>
    <property type="match status" value="1"/>
</dbReference>
<name>A0AAQ3QKC5_9LILI</name>
<dbReference type="Proteomes" id="UP001327560">
    <property type="component" value="Chromosome 6"/>
</dbReference>
<accession>A0AAQ3QKC5</accession>